<dbReference type="PANTHER" id="PTHR43570:SF6">
    <property type="entry name" value="ALDEHYDE DEHYDROGENASE FAMILY 3 MEMBER B2"/>
    <property type="match status" value="1"/>
</dbReference>
<proteinExistence type="inferred from homology"/>
<gene>
    <name evidence="6" type="ORF">P7K49_021375</name>
</gene>
<organism evidence="6 7">
    <name type="scientific">Saguinus oedipus</name>
    <name type="common">Cotton-top tamarin</name>
    <name type="synonym">Oedipomidas oedipus</name>
    <dbReference type="NCBI Taxonomy" id="9490"/>
    <lineage>
        <taxon>Eukaryota</taxon>
        <taxon>Metazoa</taxon>
        <taxon>Chordata</taxon>
        <taxon>Craniata</taxon>
        <taxon>Vertebrata</taxon>
        <taxon>Euteleostomi</taxon>
        <taxon>Mammalia</taxon>
        <taxon>Eutheria</taxon>
        <taxon>Euarchontoglires</taxon>
        <taxon>Primates</taxon>
        <taxon>Haplorrhini</taxon>
        <taxon>Platyrrhini</taxon>
        <taxon>Cebidae</taxon>
        <taxon>Callitrichinae</taxon>
        <taxon>Saguinus</taxon>
    </lineage>
</organism>
<evidence type="ECO:0000256" key="2">
    <source>
        <dbReference type="ARBA" id="ARBA00023002"/>
    </source>
</evidence>
<protein>
    <recommendedName>
        <fullName evidence="5">Aldehyde dehydrogenase domain-containing protein</fullName>
    </recommendedName>
</protein>
<dbReference type="InterPro" id="IPR015590">
    <property type="entry name" value="Aldehyde_DH_dom"/>
</dbReference>
<reference evidence="6 7" key="1">
    <citation type="submission" date="2023-05" db="EMBL/GenBank/DDBJ databases">
        <title>B98-5 Cell Line De Novo Hybrid Assembly: An Optical Mapping Approach.</title>
        <authorList>
            <person name="Kananen K."/>
            <person name="Auerbach J.A."/>
            <person name="Kautto E."/>
            <person name="Blachly J.S."/>
        </authorList>
    </citation>
    <scope>NUCLEOTIDE SEQUENCE [LARGE SCALE GENOMIC DNA]</scope>
    <source>
        <strain evidence="6">B95-8</strain>
        <tissue evidence="6">Cell line</tissue>
    </source>
</reference>
<feature type="region of interest" description="Disordered" evidence="4">
    <location>
        <begin position="269"/>
        <end position="351"/>
    </location>
</feature>
<comment type="similarity">
    <text evidence="1">Belongs to the aldehyde dehydrogenase family.</text>
</comment>
<evidence type="ECO:0000313" key="7">
    <source>
        <dbReference type="Proteomes" id="UP001266305"/>
    </source>
</evidence>
<dbReference type="InterPro" id="IPR016162">
    <property type="entry name" value="Ald_DH_N"/>
</dbReference>
<feature type="compositionally biased region" description="Gly residues" evidence="4">
    <location>
        <begin position="285"/>
        <end position="311"/>
    </location>
</feature>
<evidence type="ECO:0000256" key="3">
    <source>
        <dbReference type="ARBA" id="ARBA00023027"/>
    </source>
</evidence>
<keyword evidence="2" id="KW-0560">Oxidoreductase</keyword>
<dbReference type="InterPro" id="IPR016161">
    <property type="entry name" value="Ald_DH/histidinol_DH"/>
</dbReference>
<dbReference type="SUPFAM" id="SSF53720">
    <property type="entry name" value="ALDH-like"/>
    <property type="match status" value="2"/>
</dbReference>
<feature type="compositionally biased region" description="Low complexity" evidence="4">
    <location>
        <begin position="312"/>
        <end position="322"/>
    </location>
</feature>
<sequence>MGSPGYAAHAAPSGRTDPFEDTLRRLREAFHSGCTRPATFRAEQLQALGRFLQENKQLLHDALAQDLHKSAFDSDISELILCQNEIDLALKNLQAWMKDTPASTDLFTKLDSAFVRKEPFGLVLIITPWNYPMNLSLVPLVGALAAAALPKEAPRILPVQYPRPHVPSQPSPWVGVGTLTPPVMAPSARAGNCVVLKPSEISRGTEKVLAEVLPRYLDQVRVALPRHPHASPLRAEDAPLAPEPAPEQPVLPCRAALLWCWVGLRRRGSCWSTSSTTSSSRVRGPGRGPRAGGGNSRGDGGRAVEGGGWGQQWGRMGSWSWQKPSASTGQAPGTLEELDPGVAGLEAGPSG</sequence>
<dbReference type="PANTHER" id="PTHR43570">
    <property type="entry name" value="ALDEHYDE DEHYDROGENASE"/>
    <property type="match status" value="1"/>
</dbReference>
<evidence type="ECO:0000256" key="1">
    <source>
        <dbReference type="ARBA" id="ARBA00009986"/>
    </source>
</evidence>
<accession>A0ABQ9UUV0</accession>
<feature type="domain" description="Aldehyde dehydrogenase" evidence="5">
    <location>
        <begin position="17"/>
        <end position="146"/>
    </location>
</feature>
<evidence type="ECO:0000313" key="6">
    <source>
        <dbReference type="EMBL" id="KAK2100027.1"/>
    </source>
</evidence>
<name>A0ABQ9UUV0_SAGOE</name>
<keyword evidence="3" id="KW-0520">NAD</keyword>
<dbReference type="EMBL" id="JASSZA010000010">
    <property type="protein sequence ID" value="KAK2100027.1"/>
    <property type="molecule type" value="Genomic_DNA"/>
</dbReference>
<comment type="caution">
    <text evidence="6">The sequence shown here is derived from an EMBL/GenBank/DDBJ whole genome shotgun (WGS) entry which is preliminary data.</text>
</comment>
<evidence type="ECO:0000259" key="5">
    <source>
        <dbReference type="Pfam" id="PF00171"/>
    </source>
</evidence>
<feature type="compositionally biased region" description="Low complexity" evidence="4">
    <location>
        <begin position="269"/>
        <end position="283"/>
    </location>
</feature>
<dbReference type="Pfam" id="PF00171">
    <property type="entry name" value="Aldedh"/>
    <property type="match status" value="1"/>
</dbReference>
<dbReference type="Proteomes" id="UP001266305">
    <property type="component" value="Unassembled WGS sequence"/>
</dbReference>
<keyword evidence="7" id="KW-1185">Reference proteome</keyword>
<dbReference type="InterPro" id="IPR012394">
    <property type="entry name" value="Aldehyde_DH_NAD(P)"/>
</dbReference>
<evidence type="ECO:0000256" key="4">
    <source>
        <dbReference type="SAM" id="MobiDB-lite"/>
    </source>
</evidence>
<dbReference type="Gene3D" id="3.40.605.10">
    <property type="entry name" value="Aldehyde Dehydrogenase, Chain A, domain 1"/>
    <property type="match status" value="2"/>
</dbReference>